<dbReference type="PATRIC" id="fig|401562.4.peg.345"/>
<organism evidence="1 2">
    <name type="scientific">Aureimonas ureilytica</name>
    <dbReference type="NCBI Taxonomy" id="401562"/>
    <lineage>
        <taxon>Bacteria</taxon>
        <taxon>Pseudomonadati</taxon>
        <taxon>Pseudomonadota</taxon>
        <taxon>Alphaproteobacteria</taxon>
        <taxon>Hyphomicrobiales</taxon>
        <taxon>Aurantimonadaceae</taxon>
        <taxon>Aureimonas</taxon>
    </lineage>
</organism>
<proteinExistence type="predicted"/>
<sequence length="63" mass="6470">MKTVLILEGFHAYPNGQRRDFAAGDTPDLANTFADLIIGKGLAEEAGKSAGGSKANPDPDPAA</sequence>
<comment type="caution">
    <text evidence="1">The sequence shown here is derived from an EMBL/GenBank/DDBJ whole genome shotgun (WGS) entry which is preliminary data.</text>
</comment>
<dbReference type="Proteomes" id="UP000078529">
    <property type="component" value="Unassembled WGS sequence"/>
</dbReference>
<protein>
    <submittedName>
        <fullName evidence="1">Uncharacterized protein</fullName>
    </submittedName>
</protein>
<dbReference type="AlphaFoldDB" id="A0A175RUM4"/>
<name>A0A175RUM4_9HYPH</name>
<dbReference type="EMBL" id="LDQA01000010">
    <property type="protein sequence ID" value="KTR07485.1"/>
    <property type="molecule type" value="Genomic_DNA"/>
</dbReference>
<evidence type="ECO:0000313" key="1">
    <source>
        <dbReference type="EMBL" id="KTR07485.1"/>
    </source>
</evidence>
<reference evidence="1 2" key="1">
    <citation type="journal article" date="2016" name="Front. Microbiol.">
        <title>Genomic Resource of Rice Seed Associated Bacteria.</title>
        <authorList>
            <person name="Midha S."/>
            <person name="Bansal K."/>
            <person name="Sharma S."/>
            <person name="Kumar N."/>
            <person name="Patil P.P."/>
            <person name="Chaudhry V."/>
            <person name="Patil P.B."/>
        </authorList>
    </citation>
    <scope>NUCLEOTIDE SEQUENCE [LARGE SCALE GENOMIC DNA]</scope>
    <source>
        <strain evidence="1 2">NS365</strain>
    </source>
</reference>
<evidence type="ECO:0000313" key="2">
    <source>
        <dbReference type="Proteomes" id="UP000078529"/>
    </source>
</evidence>
<accession>A0A175RUM4</accession>
<keyword evidence="2" id="KW-1185">Reference proteome</keyword>
<gene>
    <name evidence="1" type="ORF">NS365_04150</name>
</gene>
<dbReference type="RefSeq" id="WP_058599014.1">
    <property type="nucleotide sequence ID" value="NZ_LDQA01000010.1"/>
</dbReference>